<organism evidence="10 11">
    <name type="scientific">Croceicoccus marinus</name>
    <dbReference type="NCBI Taxonomy" id="450378"/>
    <lineage>
        <taxon>Bacteria</taxon>
        <taxon>Pseudomonadati</taxon>
        <taxon>Pseudomonadota</taxon>
        <taxon>Alphaproteobacteria</taxon>
        <taxon>Sphingomonadales</taxon>
        <taxon>Erythrobacteraceae</taxon>
        <taxon>Croceicoccus</taxon>
    </lineage>
</organism>
<evidence type="ECO:0000259" key="9">
    <source>
        <dbReference type="Pfam" id="PF00576"/>
    </source>
</evidence>
<evidence type="ECO:0000313" key="11">
    <source>
        <dbReference type="Proteomes" id="UP000515297"/>
    </source>
</evidence>
<feature type="domain" description="Transthyretin/hydroxyisourate hydrolase" evidence="9">
    <location>
        <begin position="4"/>
        <end position="109"/>
    </location>
</feature>
<dbReference type="Gene3D" id="2.60.40.180">
    <property type="entry name" value="Transthyretin/hydroxyisourate hydrolase domain"/>
    <property type="match status" value="1"/>
</dbReference>
<dbReference type="AlphaFoldDB" id="A0A7G6VQP1"/>
<sequence length="110" mass="11661">MSTLSTHVLDTMHGTPAAGMSVVLSGPDGEIARGRTNGDGRCPDLAPSPLPAGAYRLQFAVAAYFRARNIELPDPPFLDVVSIDFGVTAEGHYHVPLLVSPFAYSTYRGS</sequence>
<evidence type="ECO:0000256" key="2">
    <source>
        <dbReference type="ARBA" id="ARBA00002704"/>
    </source>
</evidence>
<dbReference type="CDD" id="cd05822">
    <property type="entry name" value="TLP_HIUase"/>
    <property type="match status" value="1"/>
</dbReference>
<dbReference type="SUPFAM" id="SSF49472">
    <property type="entry name" value="Transthyretin (synonym: prealbumin)"/>
    <property type="match status" value="1"/>
</dbReference>
<evidence type="ECO:0000256" key="5">
    <source>
        <dbReference type="ARBA" id="ARBA00022631"/>
    </source>
</evidence>
<protein>
    <recommendedName>
        <fullName evidence="8">5-hydroxyisourate hydrolase</fullName>
        <shortName evidence="8">HIU hydrolase</shortName>
        <shortName evidence="8">HIUHase</shortName>
        <ecNumber evidence="8">3.5.2.17</ecNumber>
    </recommendedName>
</protein>
<evidence type="ECO:0000313" key="10">
    <source>
        <dbReference type="EMBL" id="QNE04056.1"/>
    </source>
</evidence>
<comment type="subunit">
    <text evidence="4 8">Homotetramer.</text>
</comment>
<comment type="similarity">
    <text evidence="3 8">Belongs to the transthyretin family. 5-hydroxyisourate hydrolase subfamily.</text>
</comment>
<dbReference type="Proteomes" id="UP000515297">
    <property type="component" value="Chromosome"/>
</dbReference>
<comment type="catalytic activity">
    <reaction evidence="1 8">
        <text>5-hydroxyisourate + H2O = 5-hydroxy-2-oxo-4-ureido-2,5-dihydro-1H-imidazole-5-carboxylate + H(+)</text>
        <dbReference type="Rhea" id="RHEA:23736"/>
        <dbReference type="ChEBI" id="CHEBI:15377"/>
        <dbReference type="ChEBI" id="CHEBI:15378"/>
        <dbReference type="ChEBI" id="CHEBI:18072"/>
        <dbReference type="ChEBI" id="CHEBI:58639"/>
        <dbReference type="EC" id="3.5.2.17"/>
    </reaction>
</comment>
<dbReference type="PRINTS" id="PR00189">
    <property type="entry name" value="TRNSTHYRETIN"/>
</dbReference>
<dbReference type="EC" id="3.5.2.17" evidence="8"/>
<evidence type="ECO:0000256" key="6">
    <source>
        <dbReference type="ARBA" id="ARBA00022801"/>
    </source>
</evidence>
<feature type="binding site" evidence="7">
    <location>
        <position position="41"/>
    </location>
    <ligand>
        <name>substrate</name>
    </ligand>
</feature>
<gene>
    <name evidence="10" type="primary">uraH</name>
    <name evidence="10" type="ORF">H4O24_08500</name>
</gene>
<evidence type="ECO:0000256" key="1">
    <source>
        <dbReference type="ARBA" id="ARBA00001043"/>
    </source>
</evidence>
<dbReference type="InterPro" id="IPR023416">
    <property type="entry name" value="Transthyretin/HIU_hydrolase_d"/>
</dbReference>
<dbReference type="NCBIfam" id="TIGR02962">
    <property type="entry name" value="hdxy_isourate"/>
    <property type="match status" value="1"/>
</dbReference>
<dbReference type="PANTHER" id="PTHR10395">
    <property type="entry name" value="URICASE AND TRANSTHYRETIN-RELATED"/>
    <property type="match status" value="1"/>
</dbReference>
<dbReference type="RefSeq" id="WP_185883365.1">
    <property type="nucleotide sequence ID" value="NZ_CP060052.1"/>
</dbReference>
<dbReference type="InterPro" id="IPR000895">
    <property type="entry name" value="Transthyretin/HIU_hydrolase"/>
</dbReference>
<feature type="binding site" evidence="7">
    <location>
        <position position="107"/>
    </location>
    <ligand>
        <name>substrate</name>
    </ligand>
</feature>
<feature type="binding site" evidence="7">
    <location>
        <position position="7"/>
    </location>
    <ligand>
        <name>substrate</name>
    </ligand>
</feature>
<evidence type="ECO:0000256" key="4">
    <source>
        <dbReference type="ARBA" id="ARBA00011881"/>
    </source>
</evidence>
<dbReference type="InterPro" id="IPR036817">
    <property type="entry name" value="Transthyretin/HIU_hydrolase_sf"/>
</dbReference>
<dbReference type="EMBL" id="CP060052">
    <property type="protein sequence ID" value="QNE04056.1"/>
    <property type="molecule type" value="Genomic_DNA"/>
</dbReference>
<dbReference type="InterPro" id="IPR014306">
    <property type="entry name" value="Hydroxyisourate_hydrolase"/>
</dbReference>
<evidence type="ECO:0000256" key="8">
    <source>
        <dbReference type="RuleBase" id="RU361270"/>
    </source>
</evidence>
<dbReference type="PROSITE" id="PS00768">
    <property type="entry name" value="TRANSTHYRETIN_1"/>
    <property type="match status" value="1"/>
</dbReference>
<dbReference type="InterPro" id="IPR023418">
    <property type="entry name" value="Thyroxine_BS"/>
</dbReference>
<dbReference type="PANTHER" id="PTHR10395:SF7">
    <property type="entry name" value="5-HYDROXYISOURATE HYDROLASE"/>
    <property type="match status" value="1"/>
</dbReference>
<dbReference type="GO" id="GO:0033971">
    <property type="term" value="F:hydroxyisourate hydrolase activity"/>
    <property type="evidence" value="ECO:0007669"/>
    <property type="project" value="UniProtKB-EC"/>
</dbReference>
<accession>A0A7G6VQP1</accession>
<reference evidence="10 11" key="1">
    <citation type="submission" date="2020-08" db="EMBL/GenBank/DDBJ databases">
        <authorList>
            <person name="Liu G."/>
            <person name="Sun C."/>
        </authorList>
    </citation>
    <scope>NUCLEOTIDE SEQUENCE [LARGE SCALE GENOMIC DNA]</scope>
    <source>
        <strain evidence="10 11">OT19</strain>
    </source>
</reference>
<keyword evidence="6 8" id="KW-0378">Hydrolase</keyword>
<comment type="function">
    <text evidence="2">Catalyzes the hydrolysis of 5-hydroxyisourate (HIU) to 2-oxo-4-hydroxy-4-carboxy-5-ureidoimidazoline (OHCU).</text>
</comment>
<dbReference type="GO" id="GO:0006144">
    <property type="term" value="P:purine nucleobase metabolic process"/>
    <property type="evidence" value="ECO:0007669"/>
    <property type="project" value="UniProtKB-KW"/>
</dbReference>
<evidence type="ECO:0000256" key="3">
    <source>
        <dbReference type="ARBA" id="ARBA00009850"/>
    </source>
</evidence>
<evidence type="ECO:0000256" key="7">
    <source>
        <dbReference type="PIRSR" id="PIRSR600895-51"/>
    </source>
</evidence>
<name>A0A7G6VQP1_9SPHN</name>
<keyword evidence="5 8" id="KW-0659">Purine metabolism</keyword>
<dbReference type="Pfam" id="PF00576">
    <property type="entry name" value="Transthyretin"/>
    <property type="match status" value="1"/>
</dbReference>
<proteinExistence type="inferred from homology"/>